<evidence type="ECO:0000256" key="1">
    <source>
        <dbReference type="SAM" id="MobiDB-lite"/>
    </source>
</evidence>
<reference evidence="3" key="3">
    <citation type="submission" date="2016-06" db="UniProtKB">
        <authorList>
            <consortium name="WormBaseParasite"/>
        </authorList>
    </citation>
    <scope>IDENTIFICATION</scope>
</reference>
<feature type="region of interest" description="Disordered" evidence="1">
    <location>
        <begin position="182"/>
        <end position="210"/>
    </location>
</feature>
<proteinExistence type="predicted"/>
<name>A0A183CQN3_GLOPA</name>
<reference evidence="2" key="2">
    <citation type="submission" date="2014-05" db="EMBL/GenBank/DDBJ databases">
        <title>The genome and life-stage specific transcriptomes of Globodera pallida elucidate key aspects of plant parasitism by a cyst nematode.</title>
        <authorList>
            <person name="Cotton J.A."/>
            <person name="Lilley C.J."/>
            <person name="Jones L.M."/>
            <person name="Kikuchi T."/>
            <person name="Reid A.J."/>
            <person name="Thorpe P."/>
            <person name="Tsai I.J."/>
            <person name="Beasley H."/>
            <person name="Blok V."/>
            <person name="Cock P.J.A."/>
            <person name="Van den Akker S.E."/>
            <person name="Holroyd N."/>
            <person name="Hunt M."/>
            <person name="Mantelin S."/>
            <person name="Naghra H."/>
            <person name="Pain A."/>
            <person name="Palomares-Rius J.E."/>
            <person name="Zarowiecki M."/>
            <person name="Berriman M."/>
            <person name="Jones J.T."/>
            <person name="Urwin P.E."/>
        </authorList>
    </citation>
    <scope>NUCLEOTIDE SEQUENCE [LARGE SCALE GENOMIC DNA]</scope>
    <source>
        <strain evidence="2">Lindley</strain>
    </source>
</reference>
<organism evidence="2 3">
    <name type="scientific">Globodera pallida</name>
    <name type="common">Potato cyst nematode worm</name>
    <name type="synonym">Heterodera pallida</name>
    <dbReference type="NCBI Taxonomy" id="36090"/>
    <lineage>
        <taxon>Eukaryota</taxon>
        <taxon>Metazoa</taxon>
        <taxon>Ecdysozoa</taxon>
        <taxon>Nematoda</taxon>
        <taxon>Chromadorea</taxon>
        <taxon>Rhabditida</taxon>
        <taxon>Tylenchina</taxon>
        <taxon>Tylenchomorpha</taxon>
        <taxon>Tylenchoidea</taxon>
        <taxon>Heteroderidae</taxon>
        <taxon>Heteroderinae</taxon>
        <taxon>Globodera</taxon>
    </lineage>
</organism>
<dbReference type="Proteomes" id="UP000050741">
    <property type="component" value="Unassembled WGS sequence"/>
</dbReference>
<evidence type="ECO:0000313" key="3">
    <source>
        <dbReference type="WBParaSite" id="GPLIN_001519100"/>
    </source>
</evidence>
<dbReference type="AlphaFoldDB" id="A0A183CQN3"/>
<dbReference type="Gene3D" id="3.50.50.60">
    <property type="entry name" value="FAD/NAD(P)-binding domain"/>
    <property type="match status" value="1"/>
</dbReference>
<dbReference type="InterPro" id="IPR036188">
    <property type="entry name" value="FAD/NAD-bd_sf"/>
</dbReference>
<evidence type="ECO:0000313" key="2">
    <source>
        <dbReference type="Proteomes" id="UP000050741"/>
    </source>
</evidence>
<keyword evidence="2" id="KW-1185">Reference proteome</keyword>
<accession>A0A183CQN3</accession>
<dbReference type="WBParaSite" id="GPLIN_001519100">
    <property type="protein sequence ID" value="GPLIN_001519100"/>
    <property type="gene ID" value="GPLIN_001519100"/>
</dbReference>
<feature type="compositionally biased region" description="Polar residues" evidence="1">
    <location>
        <begin position="201"/>
        <end position="210"/>
    </location>
</feature>
<protein>
    <submittedName>
        <fullName evidence="3">Flavin-containing monooxygenase</fullName>
    </submittedName>
</protein>
<sequence length="210" mass="24432">LLFCTGYCFNFPFFDQSQKKSSVICCDGNVVSPLIEHVAHPDYLKSLFFIGLNFLVDPFPCIDVQTHFALALLKDLVPPEASKLFTMEEAKLREQERIEQMKANQIPEKYFHKLGLDQWEYFRRLNTLSGFKSLPKVVERIYKHNFDLKRQDPLTYRNFRYQIVDEHDFIFIYSAARAGPGISRDLTPKPENSEPDGTPAQHCSFTSLLR</sequence>
<reference evidence="2" key="1">
    <citation type="submission" date="2013-12" db="EMBL/GenBank/DDBJ databases">
        <authorList>
            <person name="Aslett M."/>
        </authorList>
    </citation>
    <scope>NUCLEOTIDE SEQUENCE [LARGE SCALE GENOMIC DNA]</scope>
    <source>
        <strain evidence="2">Lindley</strain>
    </source>
</reference>